<evidence type="ECO:0000313" key="3">
    <source>
        <dbReference type="Proteomes" id="UP001642409"/>
    </source>
</evidence>
<feature type="region of interest" description="Disordered" evidence="1">
    <location>
        <begin position="291"/>
        <end position="310"/>
    </location>
</feature>
<comment type="caution">
    <text evidence="2">The sequence shown here is derived from an EMBL/GenBank/DDBJ whole genome shotgun (WGS) entry which is preliminary data.</text>
</comment>
<dbReference type="EMBL" id="CAXDID020000032">
    <property type="protein sequence ID" value="CAL5994618.1"/>
    <property type="molecule type" value="Genomic_DNA"/>
</dbReference>
<organism evidence="2 3">
    <name type="scientific">Hexamita inflata</name>
    <dbReference type="NCBI Taxonomy" id="28002"/>
    <lineage>
        <taxon>Eukaryota</taxon>
        <taxon>Metamonada</taxon>
        <taxon>Diplomonadida</taxon>
        <taxon>Hexamitidae</taxon>
        <taxon>Hexamitinae</taxon>
        <taxon>Hexamita</taxon>
    </lineage>
</organism>
<dbReference type="Proteomes" id="UP001642409">
    <property type="component" value="Unassembled WGS sequence"/>
</dbReference>
<feature type="compositionally biased region" description="Low complexity" evidence="1">
    <location>
        <begin position="291"/>
        <end position="302"/>
    </location>
</feature>
<accession>A0ABP1HKH4</accession>
<protein>
    <submittedName>
        <fullName evidence="2">Uncharacterized protein</fullName>
    </submittedName>
</protein>
<name>A0ABP1HKH4_9EUKA</name>
<reference evidence="2 3" key="1">
    <citation type="submission" date="2024-07" db="EMBL/GenBank/DDBJ databases">
        <authorList>
            <person name="Akdeniz Z."/>
        </authorList>
    </citation>
    <scope>NUCLEOTIDE SEQUENCE [LARGE SCALE GENOMIC DNA]</scope>
</reference>
<sequence>MEVWQRYFKHAALGSSSAFQKTFHNLTNDQLIQLRDKLESLFEKYAQPHEFAAAVALSNLIQKQTNGKSQLSPDRFMKLMTELSTSDISQNASLQIKIKQLLAIYLEIDFFNKQQLDWSQFSHAVQSCSGNLSQSALTLYHPHQSFHQLISSKVQEPIYSAYYCHEADQFAFCCKDFKVHLIGTAGQPGLTLSSHQSLPLFCCSFRPPVPELQGHSMRQLAGGYNYLTSGADRKLFIYNQSGALISSLATENVHCTATVLDQVLYKNLIIQPAVFTGDAFPSSVLTANQPRTRLTTPKTTKPWARTSSLT</sequence>
<evidence type="ECO:0000313" key="2">
    <source>
        <dbReference type="EMBL" id="CAL5994618.1"/>
    </source>
</evidence>
<proteinExistence type="predicted"/>
<gene>
    <name evidence="2" type="ORF">HINF_LOCUS13631</name>
</gene>
<evidence type="ECO:0000256" key="1">
    <source>
        <dbReference type="SAM" id="MobiDB-lite"/>
    </source>
</evidence>
<keyword evidence="3" id="KW-1185">Reference proteome</keyword>